<dbReference type="Pfam" id="PF00903">
    <property type="entry name" value="Glyoxalase"/>
    <property type="match status" value="1"/>
</dbReference>
<feature type="domain" description="VOC" evidence="1">
    <location>
        <begin position="1"/>
        <end position="117"/>
    </location>
</feature>
<protein>
    <submittedName>
        <fullName evidence="2">VOC family protein</fullName>
    </submittedName>
</protein>
<dbReference type="SUPFAM" id="SSF54593">
    <property type="entry name" value="Glyoxalase/Bleomycin resistance protein/Dihydroxybiphenyl dioxygenase"/>
    <property type="match status" value="1"/>
</dbReference>
<dbReference type="CDD" id="cd07262">
    <property type="entry name" value="VOC_like"/>
    <property type="match status" value="1"/>
</dbReference>
<comment type="caution">
    <text evidence="2">The sequence shown here is derived from an EMBL/GenBank/DDBJ whole genome shotgun (WGS) entry which is preliminary data.</text>
</comment>
<reference evidence="2 3" key="1">
    <citation type="submission" date="2023-03" db="EMBL/GenBank/DDBJ databases">
        <title>Host association and intracellularity evolved multiple times independently in the Rickettsiales.</title>
        <authorList>
            <person name="Castelli M."/>
            <person name="Nardi T."/>
            <person name="Gammuto L."/>
            <person name="Bellinzona G."/>
            <person name="Sabaneyeva E."/>
            <person name="Potekhin A."/>
            <person name="Serra V."/>
            <person name="Petroni G."/>
            <person name="Sassera D."/>
        </authorList>
    </citation>
    <scope>NUCLEOTIDE SEQUENCE [LARGE SCALE GENOMIC DNA]</scope>
    <source>
        <strain evidence="2 3">Sr 2-6</strain>
    </source>
</reference>
<dbReference type="Proteomes" id="UP001291687">
    <property type="component" value="Unassembled WGS sequence"/>
</dbReference>
<organism evidence="2 3">
    <name type="scientific">Candidatus Megaera venefica</name>
    <dbReference type="NCBI Taxonomy" id="2055910"/>
    <lineage>
        <taxon>Bacteria</taxon>
        <taxon>Pseudomonadati</taxon>
        <taxon>Pseudomonadota</taxon>
        <taxon>Alphaproteobacteria</taxon>
        <taxon>Rickettsiales</taxon>
        <taxon>Rickettsiaceae</taxon>
        <taxon>Candidatus Megaera</taxon>
    </lineage>
</organism>
<dbReference type="EMBL" id="JARJFB010000168">
    <property type="protein sequence ID" value="MEA0971547.1"/>
    <property type="molecule type" value="Genomic_DNA"/>
</dbReference>
<dbReference type="PROSITE" id="PS51819">
    <property type="entry name" value="VOC"/>
    <property type="match status" value="1"/>
</dbReference>
<accession>A0ABU5NEF0</accession>
<dbReference type="InterPro" id="IPR029068">
    <property type="entry name" value="Glyas_Bleomycin-R_OHBP_Dase"/>
</dbReference>
<dbReference type="Gene3D" id="3.10.180.10">
    <property type="entry name" value="2,3-Dihydroxybiphenyl 1,2-Dioxygenase, domain 1"/>
    <property type="match status" value="1"/>
</dbReference>
<evidence type="ECO:0000313" key="2">
    <source>
        <dbReference type="EMBL" id="MEA0971547.1"/>
    </source>
</evidence>
<keyword evidence="3" id="KW-1185">Reference proteome</keyword>
<dbReference type="RefSeq" id="WP_322777455.1">
    <property type="nucleotide sequence ID" value="NZ_JARJFB010000168.1"/>
</dbReference>
<name>A0ABU5NEF0_9RICK</name>
<gene>
    <name evidence="2" type="ORF">Megvenef_01527</name>
</gene>
<dbReference type="InterPro" id="IPR004360">
    <property type="entry name" value="Glyas_Fos-R_dOase_dom"/>
</dbReference>
<evidence type="ECO:0000313" key="3">
    <source>
        <dbReference type="Proteomes" id="UP001291687"/>
    </source>
</evidence>
<dbReference type="InterPro" id="IPR037523">
    <property type="entry name" value="VOC_core"/>
</dbReference>
<dbReference type="PANTHER" id="PTHR35006:SF2">
    <property type="entry name" value="GLYOXALASE FAMILY PROTEIN (AFU_ORTHOLOGUE AFUA_5G14830)"/>
    <property type="match status" value="1"/>
</dbReference>
<evidence type="ECO:0000259" key="1">
    <source>
        <dbReference type="PROSITE" id="PS51819"/>
    </source>
</evidence>
<dbReference type="PANTHER" id="PTHR35006">
    <property type="entry name" value="GLYOXALASE FAMILY PROTEIN (AFU_ORTHOLOGUE AFUA_5G14830)"/>
    <property type="match status" value="1"/>
</dbReference>
<proteinExistence type="predicted"/>
<sequence length="121" mass="13689">MISHIGVYVKNIKDSEKFYTPLLEVIGWSIIFSNDLCIAYGKNGVPFFEIYADKPASSPVHIAFECNSSAEVEAFYHKAIKLNATDNGKPGYREYFPGYYACFIIDPNNHNLEGLYFEKTG</sequence>